<dbReference type="GO" id="GO:0031470">
    <property type="term" value="C:carboxysome"/>
    <property type="evidence" value="ECO:0007669"/>
    <property type="project" value="UniProtKB-SubCell"/>
</dbReference>
<feature type="region of interest" description="Disordered" evidence="13">
    <location>
        <begin position="428"/>
        <end position="457"/>
    </location>
</feature>
<dbReference type="EMBL" id="CP030139">
    <property type="protein sequence ID" value="AZB73043.1"/>
    <property type="molecule type" value="Genomic_DNA"/>
</dbReference>
<comment type="similarity">
    <text evidence="5">Belongs to the gamma-class carbonic anhydrase family.</text>
</comment>
<dbReference type="Pfam" id="PF00101">
    <property type="entry name" value="RuBisCO_small"/>
    <property type="match status" value="3"/>
</dbReference>
<feature type="binding site" evidence="11">
    <location>
        <position position="101"/>
    </location>
    <ligand>
        <name>Zn(2+)</name>
        <dbReference type="ChEBI" id="CHEBI:29105"/>
        <note>ligand shared between two neighboring subunits</note>
    </ligand>
</feature>
<dbReference type="Gene3D" id="2.160.10.10">
    <property type="entry name" value="Hexapeptide repeat proteins"/>
    <property type="match status" value="1"/>
</dbReference>
<name>A0AAN1QPK8_SYNEL</name>
<evidence type="ECO:0000256" key="13">
    <source>
        <dbReference type="SAM" id="MobiDB-lite"/>
    </source>
</evidence>
<evidence type="ECO:0000256" key="2">
    <source>
        <dbReference type="ARBA" id="ARBA00022737"/>
    </source>
</evidence>
<dbReference type="InterPro" id="IPR052265">
    <property type="entry name" value="Gamma-CA"/>
</dbReference>
<dbReference type="Proteomes" id="UP000267249">
    <property type="component" value="Chromosome"/>
</dbReference>
<evidence type="ECO:0000256" key="3">
    <source>
        <dbReference type="ARBA" id="ARBA00023300"/>
    </source>
</evidence>
<feature type="domain" description="Ribulose bisphosphate carboxylase small subunit" evidence="14">
    <location>
        <begin position="215"/>
        <end position="310"/>
    </location>
</feature>
<dbReference type="PANTHER" id="PTHR43360:SF1">
    <property type="entry name" value="CARBOXYSOME ASSEMBLY PROTEIN CCMM"/>
    <property type="match status" value="1"/>
</dbReference>
<dbReference type="AlphaFoldDB" id="A0AAN1QPK8"/>
<dbReference type="PIRSF" id="PIRSF037250">
    <property type="entry name" value="CcmM"/>
    <property type="match status" value="1"/>
</dbReference>
<protein>
    <recommendedName>
        <fullName evidence="6">Carboxysome assembly protein CcmM</fullName>
    </recommendedName>
    <alternativeName>
        <fullName evidence="9">Carbon dioxide concentrating mechanism protein CcmM</fullName>
    </alternativeName>
</protein>
<dbReference type="RefSeq" id="WP_208673433.1">
    <property type="nucleotide sequence ID" value="NZ_CP030139.2"/>
</dbReference>
<feature type="domain" description="Ribulose bisphosphate carboxylase small subunit" evidence="14">
    <location>
        <begin position="334"/>
        <end position="426"/>
    </location>
</feature>
<keyword evidence="12" id="KW-1015">Disulfide bond</keyword>
<dbReference type="GO" id="GO:0046872">
    <property type="term" value="F:metal ion binding"/>
    <property type="evidence" value="ECO:0007669"/>
    <property type="project" value="UniProtKB-KW"/>
</dbReference>
<evidence type="ECO:0000313" key="15">
    <source>
        <dbReference type="EMBL" id="AZB73043.1"/>
    </source>
</evidence>
<dbReference type="CDD" id="cd00710">
    <property type="entry name" value="LbH_gamma_CA"/>
    <property type="match status" value="1"/>
</dbReference>
<keyword evidence="7" id="KW-1282">Carboxysome</keyword>
<gene>
    <name evidence="15" type="ORF">DOP62_10195</name>
</gene>
<evidence type="ECO:0000256" key="7">
    <source>
        <dbReference type="ARBA" id="ARBA00023669"/>
    </source>
</evidence>
<evidence type="ECO:0000313" key="16">
    <source>
        <dbReference type="Proteomes" id="UP000267249"/>
    </source>
</evidence>
<dbReference type="InterPro" id="IPR047223">
    <property type="entry name" value="CA_gamma_LbH"/>
</dbReference>
<evidence type="ECO:0000256" key="1">
    <source>
        <dbReference type="ARBA" id="ARBA00022531"/>
    </source>
</evidence>
<keyword evidence="2" id="KW-0677">Repeat</keyword>
<reference evidence="15 16" key="1">
    <citation type="journal article" date="2018" name="Sci. Rep.">
        <title>Genome Features and Biochemical Characteristics of a Robust, Fast Growing and Naturally Transformable Cyanobacterium Synechococcus elongatus PCC 11801 Isolated from India.</title>
        <authorList>
            <person name="Jaiswal D."/>
            <person name="Sengupta A."/>
            <person name="Sohoni S."/>
            <person name="Sengupta S."/>
            <person name="Phadnavis A.G."/>
            <person name="Pakrasi H.B."/>
            <person name="Wangikar P.P."/>
        </authorList>
    </citation>
    <scope>NUCLEOTIDE SEQUENCE [LARGE SCALE GENOMIC DNA]</scope>
    <source>
        <strain evidence="15 16">PCC 11801</strain>
    </source>
</reference>
<feature type="disulfide bond" evidence="12">
    <location>
        <begin position="262"/>
        <end position="280"/>
    </location>
</feature>
<accession>A0AAN1QPK8</accession>
<feature type="active site" description="Proton donor/acceptor" evidence="10">
    <location>
        <position position="55"/>
    </location>
</feature>
<feature type="disulfide bond" evidence="12">
    <location>
        <begin position="378"/>
        <end position="396"/>
    </location>
</feature>
<dbReference type="SUPFAM" id="SSF55239">
    <property type="entry name" value="RuBisCO, small subunit"/>
    <property type="match status" value="3"/>
</dbReference>
<feature type="domain" description="Ribulose bisphosphate carboxylase small subunit" evidence="14">
    <location>
        <begin position="447"/>
        <end position="540"/>
    </location>
</feature>
<dbReference type="InterPro" id="IPR011004">
    <property type="entry name" value="Trimer_LpxA-like_sf"/>
</dbReference>
<dbReference type="GO" id="GO:0043886">
    <property type="term" value="F:structural constituent of carboxysome shell"/>
    <property type="evidence" value="ECO:0007669"/>
    <property type="project" value="InterPro"/>
</dbReference>
<feature type="binding site" description="in other chain" evidence="11">
    <location>
        <position position="74"/>
    </location>
    <ligand>
        <name>Zn(2+)</name>
        <dbReference type="ChEBI" id="CHEBI:29105"/>
        <note>ligand shared between two neighboring subunits</note>
    </ligand>
</feature>
<evidence type="ECO:0000256" key="11">
    <source>
        <dbReference type="PIRSR" id="PIRSR037250-51"/>
    </source>
</evidence>
<evidence type="ECO:0000256" key="12">
    <source>
        <dbReference type="PIRSR" id="PIRSR037250-53"/>
    </source>
</evidence>
<dbReference type="CDD" id="cd00307">
    <property type="entry name" value="RuBisCO_small_like"/>
    <property type="match status" value="3"/>
</dbReference>
<comment type="subcellular location">
    <subcellularLocation>
        <location evidence="4">Carboxysome</location>
    </subcellularLocation>
</comment>
<dbReference type="InterPro" id="IPR000894">
    <property type="entry name" value="RuBisCO_ssu_dom"/>
</dbReference>
<evidence type="ECO:0000256" key="9">
    <source>
        <dbReference type="ARBA" id="ARBA00030397"/>
    </source>
</evidence>
<dbReference type="SUPFAM" id="SSF51161">
    <property type="entry name" value="Trimeric LpxA-like enzymes"/>
    <property type="match status" value="1"/>
</dbReference>
<evidence type="ECO:0000256" key="4">
    <source>
        <dbReference type="ARBA" id="ARBA00023587"/>
    </source>
</evidence>
<evidence type="ECO:0000256" key="5">
    <source>
        <dbReference type="ARBA" id="ARBA00023595"/>
    </source>
</evidence>
<dbReference type="Gene3D" id="3.30.190.10">
    <property type="entry name" value="Ribulose bisphosphate carboxylase, small subunit"/>
    <property type="match status" value="3"/>
</dbReference>
<keyword evidence="11" id="KW-0479">Metal-binding</keyword>
<dbReference type="InterPro" id="IPR036385">
    <property type="entry name" value="RuBisCO_ssu_sf"/>
</dbReference>
<feature type="binding site" description="in other chain" evidence="11">
    <location>
        <position position="106"/>
    </location>
    <ligand>
        <name>Zn(2+)</name>
        <dbReference type="ChEBI" id="CHEBI:29105"/>
        <note>ligand shared between two neighboring subunits</note>
    </ligand>
</feature>
<keyword evidence="1" id="KW-0602">Photosynthesis</keyword>
<dbReference type="SMART" id="SM00961">
    <property type="entry name" value="RuBisCO_small"/>
    <property type="match status" value="3"/>
</dbReference>
<dbReference type="GO" id="GO:0015977">
    <property type="term" value="P:carbon fixation"/>
    <property type="evidence" value="ECO:0007669"/>
    <property type="project" value="UniProtKB-KW"/>
</dbReference>
<feature type="compositionally biased region" description="Low complexity" evidence="13">
    <location>
        <begin position="428"/>
        <end position="454"/>
    </location>
</feature>
<keyword evidence="8" id="KW-1283">Bacterial microcompartment</keyword>
<evidence type="ECO:0000259" key="14">
    <source>
        <dbReference type="SMART" id="SM00961"/>
    </source>
</evidence>
<dbReference type="GO" id="GO:0015979">
    <property type="term" value="P:photosynthesis"/>
    <property type="evidence" value="ECO:0007669"/>
    <property type="project" value="UniProtKB-KW"/>
</dbReference>
<evidence type="ECO:0000256" key="10">
    <source>
        <dbReference type="PIRSR" id="PIRSR037250-50"/>
    </source>
</evidence>
<evidence type="ECO:0000256" key="8">
    <source>
        <dbReference type="ARBA" id="ARBA00024446"/>
    </source>
</evidence>
<evidence type="ECO:0000256" key="6">
    <source>
        <dbReference type="ARBA" id="ARBA00023636"/>
    </source>
</evidence>
<sequence>MPSPTTIPVASTAGRLAEPHIDPAAQVHAIASIIGDVRLAAGVRVAAGVSIRADEGAPFQIGEDSLLQEGAVIHGLEYGRVLGDDQADYSVWLGRRVAITHKALIHGPAYLGDDCFVGFRSTVFNARVGAGSVIMMHALVQDVEIPPGRYVPSGAIITTQQQADRLPEVRPEDREFARHIIGSPPVIVRSTPAATADFNSTPTPSPLRPSSSEATTVSAYNGQGRLSSEVINQVRSLLNQGYRIGTEHADKRRFRTSSWQSCAPIQSSNERQVLAELETCLAEHEGEYVRLLGIDTSTRSRVFEALIQRPDGTVPESLSSQPVAVAPSGGRQSSYASVSGNLSAEVVSQVRNLLAQGYRIGTEHADKRRFRTSSWQSCAPIQSSNERQVLAELETCLAEHEGEYVRLLGIDTSTRSRVFEALIQNPQGPVGSSGAAAPAAGTTSTSSPSYASNGSGSGDVASQVRGLLSQGYRISAEVADKRRFQTSSWQTLPTLSGQSESTVLSALNALLQEHQGKYVRLIGIDPAARRRVAELLIQKP</sequence>
<proteinExistence type="inferred from homology"/>
<dbReference type="PANTHER" id="PTHR43360">
    <property type="entry name" value="CARBON DIOXIDE CONCENTRATING MECHANISM PROTEIN CCMM"/>
    <property type="match status" value="1"/>
</dbReference>
<keyword evidence="11" id="KW-0862">Zinc</keyword>
<feature type="region of interest" description="Disordered" evidence="13">
    <location>
        <begin position="195"/>
        <end position="214"/>
    </location>
</feature>
<dbReference type="InterPro" id="IPR017156">
    <property type="entry name" value="CcmM"/>
</dbReference>
<keyword evidence="3" id="KW-0120">Carbon dioxide fixation</keyword>
<organism evidence="15 16">
    <name type="scientific">Synechococcus elongatus PCC 11801</name>
    <dbReference type="NCBI Taxonomy" id="2219813"/>
    <lineage>
        <taxon>Bacteria</taxon>
        <taxon>Bacillati</taxon>
        <taxon>Cyanobacteriota</taxon>
        <taxon>Cyanophyceae</taxon>
        <taxon>Synechococcales</taxon>
        <taxon>Synechococcaceae</taxon>
        <taxon>Synechococcus</taxon>
    </lineage>
</organism>